<organism evidence="2 3">
    <name type="scientific">Popillia japonica</name>
    <name type="common">Japanese beetle</name>
    <dbReference type="NCBI Taxonomy" id="7064"/>
    <lineage>
        <taxon>Eukaryota</taxon>
        <taxon>Metazoa</taxon>
        <taxon>Ecdysozoa</taxon>
        <taxon>Arthropoda</taxon>
        <taxon>Hexapoda</taxon>
        <taxon>Insecta</taxon>
        <taxon>Pterygota</taxon>
        <taxon>Neoptera</taxon>
        <taxon>Endopterygota</taxon>
        <taxon>Coleoptera</taxon>
        <taxon>Polyphaga</taxon>
        <taxon>Scarabaeiformia</taxon>
        <taxon>Scarabaeidae</taxon>
        <taxon>Rutelinae</taxon>
        <taxon>Popillia</taxon>
    </lineage>
</organism>
<dbReference type="AlphaFoldDB" id="A0AAW1LDD3"/>
<keyword evidence="1" id="KW-0812">Transmembrane</keyword>
<keyword evidence="3" id="KW-1185">Reference proteome</keyword>
<evidence type="ECO:0000256" key="1">
    <source>
        <dbReference type="SAM" id="Phobius"/>
    </source>
</evidence>
<evidence type="ECO:0000313" key="2">
    <source>
        <dbReference type="EMBL" id="KAK9731638.1"/>
    </source>
</evidence>
<gene>
    <name evidence="2" type="ORF">QE152_g13449</name>
</gene>
<name>A0AAW1LDD3_POPJA</name>
<sequence>MTRYLWTVTPLLGVTETWLTAGMTDDAVSLDGYTIARRDRDDGRRGGGVALYIRNAFSFVTLGVALYIRNAFSFVTLDLPCDDNFEHV</sequence>
<feature type="transmembrane region" description="Helical" evidence="1">
    <location>
        <begin position="47"/>
        <end position="68"/>
    </location>
</feature>
<reference evidence="2 3" key="1">
    <citation type="journal article" date="2024" name="BMC Genomics">
        <title>De novo assembly and annotation of Popillia japonica's genome with initial clues to its potential as an invasive pest.</title>
        <authorList>
            <person name="Cucini C."/>
            <person name="Boschi S."/>
            <person name="Funari R."/>
            <person name="Cardaioli E."/>
            <person name="Iannotti N."/>
            <person name="Marturano G."/>
            <person name="Paoli F."/>
            <person name="Bruttini M."/>
            <person name="Carapelli A."/>
            <person name="Frati F."/>
            <person name="Nardi F."/>
        </authorList>
    </citation>
    <scope>NUCLEOTIDE SEQUENCE [LARGE SCALE GENOMIC DNA]</scope>
    <source>
        <strain evidence="2">DMR45628</strain>
    </source>
</reference>
<keyword evidence="1" id="KW-0472">Membrane</keyword>
<comment type="caution">
    <text evidence="2">The sequence shown here is derived from an EMBL/GenBank/DDBJ whole genome shotgun (WGS) entry which is preliminary data.</text>
</comment>
<keyword evidence="1" id="KW-1133">Transmembrane helix</keyword>
<proteinExistence type="predicted"/>
<evidence type="ECO:0000313" key="3">
    <source>
        <dbReference type="Proteomes" id="UP001458880"/>
    </source>
</evidence>
<accession>A0AAW1LDD3</accession>
<protein>
    <submittedName>
        <fullName evidence="2">Uncharacterized protein</fullName>
    </submittedName>
</protein>
<dbReference type="EMBL" id="JASPKY010000129">
    <property type="protein sequence ID" value="KAK9731638.1"/>
    <property type="molecule type" value="Genomic_DNA"/>
</dbReference>
<dbReference type="Proteomes" id="UP001458880">
    <property type="component" value="Unassembled WGS sequence"/>
</dbReference>